<dbReference type="PANTHER" id="PTHR11439:SF467">
    <property type="entry name" value="INTEGRASE CATALYTIC DOMAIN-CONTAINING PROTEIN"/>
    <property type="match status" value="1"/>
</dbReference>
<evidence type="ECO:0008006" key="4">
    <source>
        <dbReference type="Google" id="ProtNLM"/>
    </source>
</evidence>
<dbReference type="InParanoid" id="A0A3Q7HAP8"/>
<keyword evidence="3" id="KW-1185">Reference proteome</keyword>
<accession>A0A3Q7HAP8</accession>
<organism evidence="2">
    <name type="scientific">Solanum lycopersicum</name>
    <name type="common">Tomato</name>
    <name type="synonym">Lycopersicon esculentum</name>
    <dbReference type="NCBI Taxonomy" id="4081"/>
    <lineage>
        <taxon>Eukaryota</taxon>
        <taxon>Viridiplantae</taxon>
        <taxon>Streptophyta</taxon>
        <taxon>Embryophyta</taxon>
        <taxon>Tracheophyta</taxon>
        <taxon>Spermatophyta</taxon>
        <taxon>Magnoliopsida</taxon>
        <taxon>eudicotyledons</taxon>
        <taxon>Gunneridae</taxon>
        <taxon>Pentapetalae</taxon>
        <taxon>asterids</taxon>
        <taxon>lamiids</taxon>
        <taxon>Solanales</taxon>
        <taxon>Solanaceae</taxon>
        <taxon>Solanoideae</taxon>
        <taxon>Solaneae</taxon>
        <taxon>Solanum</taxon>
        <taxon>Solanum subgen. Lycopersicon</taxon>
    </lineage>
</organism>
<name>A0A3Q7HAP8_SOLLC</name>
<evidence type="ECO:0000313" key="3">
    <source>
        <dbReference type="Proteomes" id="UP000004994"/>
    </source>
</evidence>
<protein>
    <recommendedName>
        <fullName evidence="4">Reverse transcriptase Ty1/copia-type domain-containing protein</fullName>
    </recommendedName>
</protein>
<proteinExistence type="predicted"/>
<feature type="compositionally biased region" description="Gly residues" evidence="1">
    <location>
        <begin position="196"/>
        <end position="210"/>
    </location>
</feature>
<feature type="compositionally biased region" description="Gly residues" evidence="1">
    <location>
        <begin position="220"/>
        <end position="233"/>
    </location>
</feature>
<dbReference type="STRING" id="4081.A0A3Q7HAP8"/>
<dbReference type="CDD" id="cd09272">
    <property type="entry name" value="RNase_HI_RT_Ty1"/>
    <property type="match status" value="1"/>
</dbReference>
<feature type="compositionally biased region" description="Basic residues" evidence="1">
    <location>
        <begin position="184"/>
        <end position="195"/>
    </location>
</feature>
<evidence type="ECO:0000313" key="2">
    <source>
        <dbReference type="EnsemblPlants" id="Solyc07g032685.1.1"/>
    </source>
</evidence>
<evidence type="ECO:0000256" key="1">
    <source>
        <dbReference type="SAM" id="MobiDB-lite"/>
    </source>
</evidence>
<dbReference type="Proteomes" id="UP000004994">
    <property type="component" value="Chromosome 7"/>
</dbReference>
<dbReference type="AlphaFoldDB" id="A0A3Q7HAP8"/>
<dbReference type="Gramene" id="Solyc07g032685.1.1">
    <property type="protein sequence ID" value="Solyc07g032685.1.1"/>
    <property type="gene ID" value="Solyc07g032685.1"/>
</dbReference>
<reference evidence="2" key="2">
    <citation type="submission" date="2019-01" db="UniProtKB">
        <authorList>
            <consortium name="EnsemblPlants"/>
        </authorList>
    </citation>
    <scope>IDENTIFICATION</scope>
    <source>
        <strain evidence="2">cv. Heinz 1706</strain>
    </source>
</reference>
<dbReference type="EnsemblPlants" id="Solyc07g032685.1.1">
    <property type="protein sequence ID" value="Solyc07g032685.1.1"/>
    <property type="gene ID" value="Solyc07g032685.1"/>
</dbReference>
<feature type="region of interest" description="Disordered" evidence="1">
    <location>
        <begin position="180"/>
        <end position="236"/>
    </location>
</feature>
<sequence>MVKTTDPLDDLLTGLKLFIKNLHSLTPEKLNDSNFPSWFTTASANLSAHRLMAYVDGSMDVPPATITVTADGEAAAAAATAITINPDHEKWSVVDAQLRACLLAIISPSVQNHLHGLTSAAAIWNHLQLRTNIAHVTFAEVSSWLLTEELNVQMEQKLKVREAGGLAEPHTTLYAQSWQSAVHRGGRGRGFHRGRGGTPGRGSSAGGRGGAVDSSQQRGGYSGGRGGSAGRGSGPPRSSIICQICGKYKHAAWDCWHRFDNTYFGPSTSSPQAFYAANSAESNDQICRELIHRAGVDSCTTAPTPISPSQSTNGADVPFHNPRLFRSLVGDLQYLTVTRPDIQFTVNYVAQKMHSPMEQDFHTLKRILRYVKGTILCGITFSRRDLRLRGYSDSDWANDPSDSRSTTGYLIFFGPNLISVNTQKQGRVSKSSTEVEYRALSAAASEVMWFTYLLADLH</sequence>
<reference evidence="2" key="1">
    <citation type="journal article" date="2012" name="Nature">
        <title>The tomato genome sequence provides insights into fleshy fruit evolution.</title>
        <authorList>
            <consortium name="Tomato Genome Consortium"/>
        </authorList>
    </citation>
    <scope>NUCLEOTIDE SEQUENCE [LARGE SCALE GENOMIC DNA]</scope>
    <source>
        <strain evidence="2">cv. Heinz 1706</strain>
    </source>
</reference>
<dbReference type="PANTHER" id="PTHR11439">
    <property type="entry name" value="GAG-POL-RELATED RETROTRANSPOSON"/>
    <property type="match status" value="1"/>
</dbReference>